<dbReference type="Gene3D" id="3.30.70.330">
    <property type="match status" value="4"/>
</dbReference>
<dbReference type="Proteomes" id="UP000654370">
    <property type="component" value="Unassembled WGS sequence"/>
</dbReference>
<feature type="domain" description="RRM" evidence="5">
    <location>
        <begin position="317"/>
        <end position="390"/>
    </location>
</feature>
<dbReference type="InterPro" id="IPR000504">
    <property type="entry name" value="RRM_dom"/>
</dbReference>
<dbReference type="InterPro" id="IPR039171">
    <property type="entry name" value="Cwc2/Slt11"/>
</dbReference>
<accession>A0A8H7UIR5</accession>
<feature type="domain" description="RRM" evidence="5">
    <location>
        <begin position="188"/>
        <end position="243"/>
    </location>
</feature>
<keyword evidence="7" id="KW-1185">Reference proteome</keyword>
<dbReference type="PANTHER" id="PTHR14089:SF8">
    <property type="entry name" value="RNA-BINDING PROTEIN MRN1"/>
    <property type="match status" value="1"/>
</dbReference>
<evidence type="ECO:0000256" key="1">
    <source>
        <dbReference type="ARBA" id="ARBA00022737"/>
    </source>
</evidence>
<dbReference type="FunFam" id="3.30.70.330:FF:000400">
    <property type="entry name" value="Negative regulator of differentiation 1"/>
    <property type="match status" value="1"/>
</dbReference>
<dbReference type="SUPFAM" id="SSF54928">
    <property type="entry name" value="RNA-binding domain, RBD"/>
    <property type="match status" value="3"/>
</dbReference>
<evidence type="ECO:0000256" key="4">
    <source>
        <dbReference type="SAM" id="MobiDB-lite"/>
    </source>
</evidence>
<dbReference type="FunFam" id="3.30.70.330:FF:000064">
    <property type="entry name" value="Differentiation 1 negative regulator"/>
    <property type="match status" value="1"/>
</dbReference>
<dbReference type="InterPro" id="IPR035979">
    <property type="entry name" value="RBD_domain_sf"/>
</dbReference>
<evidence type="ECO:0000256" key="3">
    <source>
        <dbReference type="PROSITE-ProRule" id="PRU00176"/>
    </source>
</evidence>
<dbReference type="EMBL" id="JAEPQZ010000002">
    <property type="protein sequence ID" value="KAG2184625.1"/>
    <property type="molecule type" value="Genomic_DNA"/>
</dbReference>
<dbReference type="PANTHER" id="PTHR14089">
    <property type="entry name" value="PRE-MRNA-SPLICING FACTOR RBM22"/>
    <property type="match status" value="1"/>
</dbReference>
<evidence type="ECO:0000256" key="2">
    <source>
        <dbReference type="ARBA" id="ARBA00022884"/>
    </source>
</evidence>
<feature type="domain" description="RRM" evidence="5">
    <location>
        <begin position="97"/>
        <end position="171"/>
    </location>
</feature>
<dbReference type="GO" id="GO:0010468">
    <property type="term" value="P:regulation of gene expression"/>
    <property type="evidence" value="ECO:0007669"/>
    <property type="project" value="UniProtKB-ARBA"/>
</dbReference>
<dbReference type="GO" id="GO:0000398">
    <property type="term" value="P:mRNA splicing, via spliceosome"/>
    <property type="evidence" value="ECO:0007669"/>
    <property type="project" value="TreeGrafter"/>
</dbReference>
<sequence length="513" mass="55606">MSPNAAAMAMSQYSQASGFAPGMDASNGFSALSQFSGANSMYGSMAGYGTNPMMMNSQFSGMPNSRMAGNYLQSAFPMGFNTGSAMTGSASGSDASRTIYLGNLPENTTYSDIFNHVRTGIVESLRILPEKSCGFLSFLDYAAAQAFYMEFNGGHKLNINGQDVKVGWGKQSSIPMTVQTAVQSGATRNVYLGNLDEDATEEELKNDLGGFGPIEHIKILPEKHIAFVHFANISAAVNCVTSLPTDPKWAARRVNYGKDRCAYAGKQSTSQQMQQGFGFSNPFSFGYDPYSSSRNPQMSGSSMMPQPYMQGASATSTTVYLGNIHPETTCEDICNAIRGGILYQIRYLTDKHIAFVTFMDATAAFNFYQLLNYQGISIKGRRLKGGWGKPVQIPASIIMAVQNGASRNVYIGNLDASITEEKLRTDFSEFGEIELINFLTEKSCAFVNFTSVQSAMNALEGVKTKDDYKKLKVNYGKDRCGNPPRLPKSNSANGESAGQRSSDSQQETTPSES</sequence>
<feature type="compositionally biased region" description="Polar residues" evidence="4">
    <location>
        <begin position="488"/>
        <end position="513"/>
    </location>
</feature>
<keyword evidence="2 3" id="KW-0694">RNA-binding</keyword>
<protein>
    <recommendedName>
        <fullName evidence="5">RRM domain-containing protein</fullName>
    </recommendedName>
</protein>
<dbReference type="OrthoDB" id="6407164at2759"/>
<dbReference type="GO" id="GO:0010494">
    <property type="term" value="C:cytoplasmic stress granule"/>
    <property type="evidence" value="ECO:0007669"/>
    <property type="project" value="TreeGrafter"/>
</dbReference>
<comment type="caution">
    <text evidence="6">The sequence shown here is derived from an EMBL/GenBank/DDBJ whole genome shotgun (WGS) entry which is preliminary data.</text>
</comment>
<feature type="region of interest" description="Disordered" evidence="4">
    <location>
        <begin position="474"/>
        <end position="513"/>
    </location>
</feature>
<feature type="domain" description="RRM" evidence="5">
    <location>
        <begin position="407"/>
        <end position="478"/>
    </location>
</feature>
<dbReference type="SMART" id="SM00360">
    <property type="entry name" value="RRM"/>
    <property type="match status" value="4"/>
</dbReference>
<gene>
    <name evidence="6" type="ORF">INT43_000538</name>
</gene>
<name>A0A8H7UIR5_MORIS</name>
<dbReference type="InterPro" id="IPR012677">
    <property type="entry name" value="Nucleotide-bd_a/b_plait_sf"/>
</dbReference>
<dbReference type="Pfam" id="PF00076">
    <property type="entry name" value="RRM_1"/>
    <property type="match status" value="2"/>
</dbReference>
<keyword evidence="1" id="KW-0677">Repeat</keyword>
<evidence type="ECO:0000259" key="5">
    <source>
        <dbReference type="PROSITE" id="PS50102"/>
    </source>
</evidence>
<dbReference type="GO" id="GO:0003729">
    <property type="term" value="F:mRNA binding"/>
    <property type="evidence" value="ECO:0007669"/>
    <property type="project" value="TreeGrafter"/>
</dbReference>
<reference evidence="6" key="1">
    <citation type="submission" date="2020-12" db="EMBL/GenBank/DDBJ databases">
        <title>Metabolic potential, ecology and presence of endohyphal bacteria is reflected in genomic diversity of Mucoromycotina.</title>
        <authorList>
            <person name="Muszewska A."/>
            <person name="Okrasinska A."/>
            <person name="Steczkiewicz K."/>
            <person name="Drgas O."/>
            <person name="Orlowska M."/>
            <person name="Perlinska-Lenart U."/>
            <person name="Aleksandrzak-Piekarczyk T."/>
            <person name="Szatraj K."/>
            <person name="Zielenkiewicz U."/>
            <person name="Pilsyk S."/>
            <person name="Malc E."/>
            <person name="Mieczkowski P."/>
            <person name="Kruszewska J.S."/>
            <person name="Biernat P."/>
            <person name="Pawlowska J."/>
        </authorList>
    </citation>
    <scope>NUCLEOTIDE SEQUENCE</scope>
    <source>
        <strain evidence="6">WA0000067209</strain>
    </source>
</reference>
<dbReference type="AlphaFoldDB" id="A0A8H7UIR5"/>
<dbReference type="PROSITE" id="PS50102">
    <property type="entry name" value="RRM"/>
    <property type="match status" value="4"/>
</dbReference>
<evidence type="ECO:0000313" key="6">
    <source>
        <dbReference type="EMBL" id="KAG2184625.1"/>
    </source>
</evidence>
<evidence type="ECO:0000313" key="7">
    <source>
        <dbReference type="Proteomes" id="UP000654370"/>
    </source>
</evidence>
<organism evidence="6 7">
    <name type="scientific">Mortierella isabellina</name>
    <name type="common">Filamentous fungus</name>
    <name type="synonym">Umbelopsis isabellina</name>
    <dbReference type="NCBI Taxonomy" id="91625"/>
    <lineage>
        <taxon>Eukaryota</taxon>
        <taxon>Fungi</taxon>
        <taxon>Fungi incertae sedis</taxon>
        <taxon>Mucoromycota</taxon>
        <taxon>Mucoromycotina</taxon>
        <taxon>Umbelopsidomycetes</taxon>
        <taxon>Umbelopsidales</taxon>
        <taxon>Umbelopsidaceae</taxon>
        <taxon>Umbelopsis</taxon>
    </lineage>
</organism>
<proteinExistence type="predicted"/>
<dbReference type="FunFam" id="3.30.70.330:FF:000120">
    <property type="entry name" value="Negative regulator of differentiation 1"/>
    <property type="match status" value="1"/>
</dbReference>